<feature type="compositionally biased region" description="Polar residues" evidence="1">
    <location>
        <begin position="148"/>
        <end position="157"/>
    </location>
</feature>
<feature type="region of interest" description="Disordered" evidence="1">
    <location>
        <begin position="220"/>
        <end position="246"/>
    </location>
</feature>
<accession>A0A2P2BYR5</accession>
<reference evidence="2" key="1">
    <citation type="submission" date="2015-08" db="EMBL/GenBank/DDBJ databases">
        <authorList>
            <person name="Babu N.S."/>
            <person name="Beckwith C.J."/>
            <person name="Beseler K.G."/>
            <person name="Brison A."/>
            <person name="Carone J.V."/>
            <person name="Caskin T.P."/>
            <person name="Diamond M."/>
            <person name="Durham M.E."/>
            <person name="Foxe J.M."/>
            <person name="Go M."/>
            <person name="Henderson B.A."/>
            <person name="Jones I.B."/>
            <person name="McGettigan J.A."/>
            <person name="Micheletti S.J."/>
            <person name="Nasrallah M.E."/>
            <person name="Ortiz D."/>
            <person name="Piller C.R."/>
            <person name="Privatt S.R."/>
            <person name="Schneider S.L."/>
            <person name="Sharp S."/>
            <person name="Smith T.C."/>
            <person name="Stanton J.D."/>
            <person name="Ullery H.E."/>
            <person name="Wilson R.J."/>
            <person name="Serrano M.G."/>
            <person name="Buck G."/>
            <person name="Lee V."/>
            <person name="Wang Y."/>
            <person name="Carvalho R."/>
            <person name="Voegtly L."/>
            <person name="Shi R."/>
            <person name="Duckworth R."/>
            <person name="Johnson A."/>
            <person name="Loviza R."/>
            <person name="Walstead R."/>
            <person name="Shah Z."/>
            <person name="Kiflezghi M."/>
            <person name="Wade K."/>
            <person name="Ball S.L."/>
            <person name="Bradley K.W."/>
            <person name="Asai D.J."/>
            <person name="Bowman C.A."/>
            <person name="Russell D.A."/>
            <person name="Pope W.H."/>
            <person name="Jacobs-Sera D."/>
            <person name="Hendrix R.W."/>
            <person name="Hatfull G.F."/>
        </authorList>
    </citation>
    <scope>NUCLEOTIDE SEQUENCE</scope>
</reference>
<sequence length="246" mass="25893">MDLPPDALLERREGGEQLGVRACGHPELEGGGEHGAEEVLDHHVQHGPGAVRAARQRARRSRQLTTPDLAEVLDRGQHQRVLGREVVQLGASADSCALRDQGGGRAAPPPLDQALDGGLQQPGTHRPGAFLLRDPDRRHEPQDAGAGNKQSSLTFNDSHARSKAITDGADKGIYYPILSGALIGQVDGSGELTFAGIPDDEETAFLRGIHTLDALRAAAAAQNAPAPFPSLPTGKGTDVPAHDRDS</sequence>
<dbReference type="EMBL" id="CZKA01000015">
    <property type="protein sequence ID" value="CUR54899.1"/>
    <property type="molecule type" value="Genomic_DNA"/>
</dbReference>
<gene>
    <name evidence="2" type="ORF">NOCA2220090</name>
</gene>
<dbReference type="AlphaFoldDB" id="A0A2P2BYR5"/>
<name>A0A2P2BYR5_9ZZZZ</name>
<organism evidence="2">
    <name type="scientific">metagenome</name>
    <dbReference type="NCBI Taxonomy" id="256318"/>
    <lineage>
        <taxon>unclassified sequences</taxon>
        <taxon>metagenomes</taxon>
    </lineage>
</organism>
<evidence type="ECO:0000313" key="2">
    <source>
        <dbReference type="EMBL" id="CUR54899.1"/>
    </source>
</evidence>
<proteinExistence type="predicted"/>
<feature type="compositionally biased region" description="Basic and acidic residues" evidence="1">
    <location>
        <begin position="133"/>
        <end position="142"/>
    </location>
</feature>
<feature type="region of interest" description="Disordered" evidence="1">
    <location>
        <begin position="98"/>
        <end position="158"/>
    </location>
</feature>
<protein>
    <submittedName>
        <fullName evidence="2">Uncharacterized protein</fullName>
    </submittedName>
</protein>
<evidence type="ECO:0000256" key="1">
    <source>
        <dbReference type="SAM" id="MobiDB-lite"/>
    </source>
</evidence>